<sequence length="716" mass="79216">MLHPLPSLLPGITHAAITLGTFLLPGCSHDAPLKQTPLRERLKETAVSPDLYADWLTSRKTGTGTECLSPGAQRPLTPKNIALAYNLVRSCMPEISSCLWAMHPYRISLMVSMDLVRGVLPAFRCYSQALMVDELQKVIMSGDFTIAHLMRQSALELARMAVEATLDYVASSNENIVQTSARFLVGRKQMEHRLRLDVPTLSDPHVRDLLQESDIFVRSFNGFSAFGLFSPFDFMRLISLLSELFTHIWVLSSLTFGGTPLHVIILSVTLSALPAMFSWVAGERKSWIYPISQVEARTSAKQEAMRRLAHSDVYRPEIMLFDLGPWILQTWSRARKVLLGLELRQSGYDAGLTSRLLSRVYLSETFSAFQNIPLLLVLHSTSTTVGTFTLYRTTLQGLFLTAEALVHTLKTTFQGVFLMGAFCAATTLRPRLQPETSRIVPYQHSAMGMGIDVRNLCFTYPGGTTPALKNVNLSIRPGETLAIVGYNGSGKSTLANILLRILDFDSGDLLLNGIDVRRLQPRDFHTHVSAVFQGFSRFNTTVKANVGVGYVPDMSSSEAVDAALELAGAGNLVRSLPDGVRTRLEGDGSDRSYEAFCGDGSPGKLHGLSGGEWQRIAISRAFMRARRPEVELLLFDEPTSSLDAHAQKHVFDTIEQIARPNGDRTKTVIFITHRLATARRADKIAMMEHGTIVEFGTHEELLGRKEGYAALYHASV</sequence>
<dbReference type="Gene3D" id="3.40.50.300">
    <property type="entry name" value="P-loop containing nucleotide triphosphate hydrolases"/>
    <property type="match status" value="1"/>
</dbReference>
<dbReference type="PROSITE" id="PS00211">
    <property type="entry name" value="ABC_TRANSPORTER_1"/>
    <property type="match status" value="1"/>
</dbReference>
<dbReference type="InterPro" id="IPR027417">
    <property type="entry name" value="P-loop_NTPase"/>
</dbReference>
<keyword evidence="2" id="KW-0067">ATP-binding</keyword>
<dbReference type="PROSITE" id="PS50893">
    <property type="entry name" value="ABC_TRANSPORTER_2"/>
    <property type="match status" value="1"/>
</dbReference>
<gene>
    <name evidence="4" type="ORF">OH76DRAFT_764329</name>
</gene>
<dbReference type="SMART" id="SM00382">
    <property type="entry name" value="AAA"/>
    <property type="match status" value="1"/>
</dbReference>
<dbReference type="InterPro" id="IPR003593">
    <property type="entry name" value="AAA+_ATPase"/>
</dbReference>
<name>A0A371DT52_9APHY</name>
<dbReference type="OrthoDB" id="6500128at2759"/>
<dbReference type="InterPro" id="IPR003439">
    <property type="entry name" value="ABC_transporter-like_ATP-bd"/>
</dbReference>
<dbReference type="EMBL" id="KZ857382">
    <property type="protein sequence ID" value="RDX55712.1"/>
    <property type="molecule type" value="Genomic_DNA"/>
</dbReference>
<dbReference type="Pfam" id="PF00005">
    <property type="entry name" value="ABC_tran"/>
    <property type="match status" value="1"/>
</dbReference>
<dbReference type="STRING" id="139420.A0A371DT52"/>
<dbReference type="Proteomes" id="UP000256964">
    <property type="component" value="Unassembled WGS sequence"/>
</dbReference>
<keyword evidence="5" id="KW-1185">Reference proteome</keyword>
<evidence type="ECO:0000313" key="5">
    <source>
        <dbReference type="Proteomes" id="UP000256964"/>
    </source>
</evidence>
<dbReference type="GO" id="GO:0005524">
    <property type="term" value="F:ATP binding"/>
    <property type="evidence" value="ECO:0007669"/>
    <property type="project" value="UniProtKB-KW"/>
</dbReference>
<proteinExistence type="predicted"/>
<protein>
    <submittedName>
        <fullName evidence="4">P-loop containing nucleoside triphosphate hydrolase protein</fullName>
    </submittedName>
</protein>
<evidence type="ECO:0000256" key="2">
    <source>
        <dbReference type="ARBA" id="ARBA00022840"/>
    </source>
</evidence>
<keyword evidence="4" id="KW-0378">Hydrolase</keyword>
<dbReference type="PANTHER" id="PTHR24221:SF646">
    <property type="entry name" value="HAEMOLYSIN SECRETION ATP-BINDING PROTEIN"/>
    <property type="match status" value="1"/>
</dbReference>
<evidence type="ECO:0000313" key="4">
    <source>
        <dbReference type="EMBL" id="RDX55712.1"/>
    </source>
</evidence>
<dbReference type="PANTHER" id="PTHR24221">
    <property type="entry name" value="ATP-BINDING CASSETTE SUB-FAMILY B"/>
    <property type="match status" value="1"/>
</dbReference>
<dbReference type="GO" id="GO:0016887">
    <property type="term" value="F:ATP hydrolysis activity"/>
    <property type="evidence" value="ECO:0007669"/>
    <property type="project" value="InterPro"/>
</dbReference>
<dbReference type="InterPro" id="IPR017871">
    <property type="entry name" value="ABC_transporter-like_CS"/>
</dbReference>
<organism evidence="4 5">
    <name type="scientific">Lentinus brumalis</name>
    <dbReference type="NCBI Taxonomy" id="2498619"/>
    <lineage>
        <taxon>Eukaryota</taxon>
        <taxon>Fungi</taxon>
        <taxon>Dikarya</taxon>
        <taxon>Basidiomycota</taxon>
        <taxon>Agaricomycotina</taxon>
        <taxon>Agaricomycetes</taxon>
        <taxon>Polyporales</taxon>
        <taxon>Polyporaceae</taxon>
        <taxon>Lentinus</taxon>
    </lineage>
</organism>
<dbReference type="InterPro" id="IPR039421">
    <property type="entry name" value="Type_1_exporter"/>
</dbReference>
<evidence type="ECO:0000259" key="3">
    <source>
        <dbReference type="PROSITE" id="PS50893"/>
    </source>
</evidence>
<accession>A0A371DT52</accession>
<evidence type="ECO:0000256" key="1">
    <source>
        <dbReference type="ARBA" id="ARBA00022741"/>
    </source>
</evidence>
<dbReference type="SUPFAM" id="SSF52540">
    <property type="entry name" value="P-loop containing nucleoside triphosphate hydrolases"/>
    <property type="match status" value="1"/>
</dbReference>
<dbReference type="GO" id="GO:0034040">
    <property type="term" value="F:ATPase-coupled lipid transmembrane transporter activity"/>
    <property type="evidence" value="ECO:0007669"/>
    <property type="project" value="TreeGrafter"/>
</dbReference>
<reference evidence="4 5" key="1">
    <citation type="journal article" date="2018" name="Biotechnol. Biofuels">
        <title>Integrative visual omics of the white-rot fungus Polyporus brumalis exposes the biotechnological potential of its oxidative enzymes for delignifying raw plant biomass.</title>
        <authorList>
            <person name="Miyauchi S."/>
            <person name="Rancon A."/>
            <person name="Drula E."/>
            <person name="Hage H."/>
            <person name="Chaduli D."/>
            <person name="Favel A."/>
            <person name="Grisel S."/>
            <person name="Henrissat B."/>
            <person name="Herpoel-Gimbert I."/>
            <person name="Ruiz-Duenas F.J."/>
            <person name="Chevret D."/>
            <person name="Hainaut M."/>
            <person name="Lin J."/>
            <person name="Wang M."/>
            <person name="Pangilinan J."/>
            <person name="Lipzen A."/>
            <person name="Lesage-Meessen L."/>
            <person name="Navarro D."/>
            <person name="Riley R."/>
            <person name="Grigoriev I.V."/>
            <person name="Zhou S."/>
            <person name="Raouche S."/>
            <person name="Rosso M.N."/>
        </authorList>
    </citation>
    <scope>NUCLEOTIDE SEQUENCE [LARGE SCALE GENOMIC DNA]</scope>
    <source>
        <strain evidence="4 5">BRFM 1820</strain>
    </source>
</reference>
<dbReference type="AlphaFoldDB" id="A0A371DT52"/>
<feature type="domain" description="ABC transporter" evidence="3">
    <location>
        <begin position="451"/>
        <end position="714"/>
    </location>
</feature>
<keyword evidence="1" id="KW-0547">Nucleotide-binding</keyword>